<dbReference type="EMBL" id="JAMYQB010000006">
    <property type="protein sequence ID" value="MER9404383.1"/>
    <property type="molecule type" value="Genomic_DNA"/>
</dbReference>
<protein>
    <recommendedName>
        <fullName evidence="12">Protein translocase subunit SecDF</fullName>
    </recommendedName>
</protein>
<dbReference type="InterPro" id="IPR054384">
    <property type="entry name" value="SecDF_P1_head"/>
</dbReference>
<dbReference type="Proteomes" id="UP001433071">
    <property type="component" value="Unassembled WGS sequence"/>
</dbReference>
<name>A0ABV1YXC1_9HYPH</name>
<keyword evidence="3" id="KW-0812">Transmembrane</keyword>
<dbReference type="InterPro" id="IPR022813">
    <property type="entry name" value="SecD/SecF_arch_bac"/>
</dbReference>
<gene>
    <name evidence="10" type="ORF">NKI36_10010</name>
</gene>
<feature type="domain" description="SecDF P1 head subdomain" evidence="9">
    <location>
        <begin position="218"/>
        <end position="330"/>
    </location>
</feature>
<feature type="domain" description="Protein translocase subunit SecDF P1" evidence="8">
    <location>
        <begin position="142"/>
        <end position="199"/>
    </location>
</feature>
<keyword evidence="4" id="KW-0653">Protein transport</keyword>
<dbReference type="RefSeq" id="WP_352557466.1">
    <property type="nucleotide sequence ID" value="NZ_JAMYQB010000006.1"/>
</dbReference>
<evidence type="ECO:0000256" key="6">
    <source>
        <dbReference type="ARBA" id="ARBA00023010"/>
    </source>
</evidence>
<organism evidence="10 11">
    <name type="scientific">Mesorhizobium caraganae</name>
    <dbReference type="NCBI Taxonomy" id="483206"/>
    <lineage>
        <taxon>Bacteria</taxon>
        <taxon>Pseudomonadati</taxon>
        <taxon>Pseudomonadota</taxon>
        <taxon>Alphaproteobacteria</taxon>
        <taxon>Hyphomicrobiales</taxon>
        <taxon>Phyllobacteriaceae</taxon>
        <taxon>Mesorhizobium</taxon>
    </lineage>
</organism>
<accession>A0ABV1YXC1</accession>
<evidence type="ECO:0000256" key="5">
    <source>
        <dbReference type="ARBA" id="ARBA00022989"/>
    </source>
</evidence>
<evidence type="ECO:0000313" key="10">
    <source>
        <dbReference type="EMBL" id="MER9404383.1"/>
    </source>
</evidence>
<evidence type="ECO:0000259" key="8">
    <source>
        <dbReference type="Pfam" id="PF21760"/>
    </source>
</evidence>
<dbReference type="Pfam" id="PF21760">
    <property type="entry name" value="SecD_1st"/>
    <property type="match status" value="1"/>
</dbReference>
<dbReference type="Pfam" id="PF22599">
    <property type="entry name" value="SecDF_P1_head"/>
    <property type="match status" value="1"/>
</dbReference>
<evidence type="ECO:0000256" key="2">
    <source>
        <dbReference type="ARBA" id="ARBA00022475"/>
    </source>
</evidence>
<reference evidence="10 11" key="1">
    <citation type="journal article" date="2024" name="Proc. Natl. Acad. Sci. U.S.A.">
        <title>The evolutionary genomics of adaptation to stress in wild rhizobium bacteria.</title>
        <authorList>
            <person name="Kehlet-Delgado H."/>
            <person name="Montoya A.P."/>
            <person name="Jensen K.T."/>
            <person name="Wendlandt C.E."/>
            <person name="Dexheimer C."/>
            <person name="Roberts M."/>
            <person name="Torres Martinez L."/>
            <person name="Friesen M.L."/>
            <person name="Griffitts J.S."/>
            <person name="Porter S.S."/>
        </authorList>
    </citation>
    <scope>NUCLEOTIDE SEQUENCE [LARGE SCALE GENOMIC DNA]</scope>
    <source>
        <strain evidence="10 11">M0641</strain>
    </source>
</reference>
<dbReference type="PANTHER" id="PTHR30081:SF1">
    <property type="entry name" value="PROTEIN TRANSLOCASE SUBUNIT SECD"/>
    <property type="match status" value="1"/>
</dbReference>
<keyword evidence="6" id="KW-0811">Translocation</keyword>
<evidence type="ECO:0000256" key="7">
    <source>
        <dbReference type="ARBA" id="ARBA00023136"/>
    </source>
</evidence>
<evidence type="ECO:0000313" key="11">
    <source>
        <dbReference type="Proteomes" id="UP001433071"/>
    </source>
</evidence>
<keyword evidence="5" id="KW-1133">Transmembrane helix</keyword>
<evidence type="ECO:0008006" key="12">
    <source>
        <dbReference type="Google" id="ProtNLM"/>
    </source>
</evidence>
<dbReference type="PANTHER" id="PTHR30081">
    <property type="entry name" value="PROTEIN-EXPORT MEMBRANE PROTEIN SEC"/>
    <property type="match status" value="1"/>
</dbReference>
<dbReference type="InterPro" id="IPR048631">
    <property type="entry name" value="SecD_1st"/>
</dbReference>
<sequence length="347" mass="37380">MFGVLLGARALKPDGTLDDLLAWLPKRHASFEQLGGSQLLLEVDKDDLIKSRLETVLADIRTLLRDARVGYKGLGQSGREAHLEIRDPAQVDAAKKALRIFTDPVAGDNPVKEMLLDEPEPGLLRFTLTDEGVKLRTSMALAQSLEVVERRVSDGIGVEPILKPQGSDRLLVQVPGLQTPARLTDILGQPGNLTFQMIDTTMPVQDALNGPPPAGSSVLYSQDDPPVPYLVENRVIVSGDDIVNAQATYNSAMNEPVVSFAFDSKGKTRFAQATSQNVGRPFAIILDDRVLSAPIIREPILGGTGQISGNFTKESAQDIALLLRSGPMPAKLKIVDVRTIAPGGVQN</sequence>
<proteinExistence type="predicted"/>
<keyword evidence="1" id="KW-0813">Transport</keyword>
<keyword evidence="11" id="KW-1185">Reference proteome</keyword>
<keyword evidence="2" id="KW-1003">Cell membrane</keyword>
<dbReference type="Gene3D" id="3.30.1360.200">
    <property type="match status" value="1"/>
</dbReference>
<evidence type="ECO:0000256" key="3">
    <source>
        <dbReference type="ARBA" id="ARBA00022692"/>
    </source>
</evidence>
<keyword evidence="7" id="KW-0472">Membrane</keyword>
<evidence type="ECO:0000259" key="9">
    <source>
        <dbReference type="Pfam" id="PF22599"/>
    </source>
</evidence>
<comment type="caution">
    <text evidence="10">The sequence shown here is derived from an EMBL/GenBank/DDBJ whole genome shotgun (WGS) entry which is preliminary data.</text>
</comment>
<dbReference type="Gene3D" id="3.30.70.3400">
    <property type="match status" value="1"/>
</dbReference>
<evidence type="ECO:0000256" key="1">
    <source>
        <dbReference type="ARBA" id="ARBA00022448"/>
    </source>
</evidence>
<evidence type="ECO:0000256" key="4">
    <source>
        <dbReference type="ARBA" id="ARBA00022927"/>
    </source>
</evidence>